<feature type="domain" description="FAD/NAD(P)-binding" evidence="5">
    <location>
        <begin position="160"/>
        <end position="323"/>
    </location>
</feature>
<keyword evidence="1" id="KW-0028">Amino-acid biosynthesis</keyword>
<dbReference type="Gene3D" id="3.50.50.60">
    <property type="entry name" value="FAD/NAD(P)-binding domain"/>
    <property type="match status" value="2"/>
</dbReference>
<protein>
    <submittedName>
        <fullName evidence="7">Pyridine nucleotide-disulfide oxidoreductase</fullName>
    </submittedName>
</protein>
<dbReference type="InterPro" id="IPR028261">
    <property type="entry name" value="DPD_II"/>
</dbReference>
<evidence type="ECO:0000256" key="2">
    <source>
        <dbReference type="ARBA" id="ARBA00023002"/>
    </source>
</evidence>
<keyword evidence="3" id="KW-0314">Glutamate biosynthesis</keyword>
<gene>
    <name evidence="7" type="ORF">HMPREF3225_01622</name>
</gene>
<dbReference type="GO" id="GO:0006537">
    <property type="term" value="P:glutamate biosynthetic process"/>
    <property type="evidence" value="ECO:0007669"/>
    <property type="project" value="UniProtKB-KW"/>
</dbReference>
<dbReference type="GO" id="GO:0016491">
    <property type="term" value="F:oxidoreductase activity"/>
    <property type="evidence" value="ECO:0007669"/>
    <property type="project" value="UniProtKB-KW"/>
</dbReference>
<feature type="domain" description="Dihydroprymidine dehydrogenase" evidence="6">
    <location>
        <begin position="33"/>
        <end position="146"/>
    </location>
</feature>
<evidence type="ECO:0000256" key="4">
    <source>
        <dbReference type="ARBA" id="ARBA00029440"/>
    </source>
</evidence>
<dbReference type="NCBIfam" id="TIGR01317">
    <property type="entry name" value="GOGAT_sm_gam"/>
    <property type="match status" value="1"/>
</dbReference>
<dbReference type="PANTHER" id="PTHR43100">
    <property type="entry name" value="GLUTAMATE SYNTHASE [NADPH] SMALL CHAIN"/>
    <property type="match status" value="1"/>
</dbReference>
<dbReference type="Proteomes" id="UP000070063">
    <property type="component" value="Unassembled WGS sequence"/>
</dbReference>
<dbReference type="PANTHER" id="PTHR43100:SF1">
    <property type="entry name" value="GLUTAMATE SYNTHASE [NADPH] SMALL CHAIN"/>
    <property type="match status" value="1"/>
</dbReference>
<dbReference type="Pfam" id="PF07992">
    <property type="entry name" value="Pyr_redox_2"/>
    <property type="match status" value="2"/>
</dbReference>
<accession>A0ABD4EF09</accession>
<dbReference type="AlphaFoldDB" id="A0ABD4EF09"/>
<comment type="caution">
    <text evidence="7">The sequence shown here is derived from an EMBL/GenBank/DDBJ whole genome shotgun (WGS) entry which is preliminary data.</text>
</comment>
<dbReference type="Pfam" id="PF14691">
    <property type="entry name" value="Fer4_20"/>
    <property type="match status" value="1"/>
</dbReference>
<evidence type="ECO:0000256" key="1">
    <source>
        <dbReference type="ARBA" id="ARBA00022605"/>
    </source>
</evidence>
<dbReference type="Gene3D" id="1.10.1060.10">
    <property type="entry name" value="Alpha-helical ferredoxin"/>
    <property type="match status" value="1"/>
</dbReference>
<dbReference type="EMBL" id="LRQI01000073">
    <property type="protein sequence ID" value="KXA37556.1"/>
    <property type="molecule type" value="Genomic_DNA"/>
</dbReference>
<name>A0ABD4EF09_STALU</name>
<organism evidence="7 8">
    <name type="scientific">Staphylococcus lugdunensis</name>
    <dbReference type="NCBI Taxonomy" id="28035"/>
    <lineage>
        <taxon>Bacteria</taxon>
        <taxon>Bacillati</taxon>
        <taxon>Bacillota</taxon>
        <taxon>Bacilli</taxon>
        <taxon>Bacillales</taxon>
        <taxon>Staphylococcaceae</taxon>
        <taxon>Staphylococcus</taxon>
    </lineage>
</organism>
<feature type="domain" description="FAD/NAD(P)-binding" evidence="5">
    <location>
        <begin position="397"/>
        <end position="476"/>
    </location>
</feature>
<keyword evidence="2" id="KW-0560">Oxidoreductase</keyword>
<evidence type="ECO:0000259" key="6">
    <source>
        <dbReference type="Pfam" id="PF14691"/>
    </source>
</evidence>
<comment type="pathway">
    <text evidence="4">Amino-acid biosynthesis.</text>
</comment>
<dbReference type="Gene3D" id="3.40.50.720">
    <property type="entry name" value="NAD(P)-binding Rossmann-like Domain"/>
    <property type="match status" value="1"/>
</dbReference>
<dbReference type="InterPro" id="IPR006005">
    <property type="entry name" value="Glut_synth_ssu1"/>
</dbReference>
<proteinExistence type="predicted"/>
<evidence type="ECO:0000259" key="5">
    <source>
        <dbReference type="Pfam" id="PF07992"/>
    </source>
</evidence>
<evidence type="ECO:0000313" key="7">
    <source>
        <dbReference type="EMBL" id="KXA37556.1"/>
    </source>
</evidence>
<dbReference type="PRINTS" id="PR00419">
    <property type="entry name" value="ADXRDTASE"/>
</dbReference>
<evidence type="ECO:0000256" key="3">
    <source>
        <dbReference type="ARBA" id="ARBA00023164"/>
    </source>
</evidence>
<dbReference type="InterPro" id="IPR023753">
    <property type="entry name" value="FAD/NAD-binding_dom"/>
</dbReference>
<dbReference type="SUPFAM" id="SSF46548">
    <property type="entry name" value="alpha-helical ferredoxin"/>
    <property type="match status" value="1"/>
</dbReference>
<dbReference type="InterPro" id="IPR051394">
    <property type="entry name" value="Glutamate_Synthase"/>
</dbReference>
<dbReference type="InterPro" id="IPR036188">
    <property type="entry name" value="FAD/NAD-bd_sf"/>
</dbReference>
<evidence type="ECO:0000313" key="8">
    <source>
        <dbReference type="Proteomes" id="UP000070063"/>
    </source>
</evidence>
<dbReference type="InterPro" id="IPR009051">
    <property type="entry name" value="Helical_ferredxn"/>
</dbReference>
<reference evidence="7 8" key="1">
    <citation type="submission" date="2016-01" db="EMBL/GenBank/DDBJ databases">
        <authorList>
            <person name="Mitreva M."/>
            <person name="Pepin K.H."/>
            <person name="Mihindukulasuriya K.A."/>
            <person name="Fulton R."/>
            <person name="Fronick C."/>
            <person name="O'Laughlin M."/>
            <person name="Miner T."/>
            <person name="Herter B."/>
            <person name="Rosa B.A."/>
            <person name="Cordes M."/>
            <person name="Tomlinson C."/>
            <person name="Wollam A."/>
            <person name="Palsikar V.B."/>
            <person name="Mardis E.R."/>
            <person name="Wilson R.K."/>
        </authorList>
    </citation>
    <scope>NUCLEOTIDE SEQUENCE [LARGE SCALE GENOMIC DNA]</scope>
    <source>
        <strain evidence="7 8">MJR7738</strain>
    </source>
</reference>
<dbReference type="SUPFAM" id="SSF51971">
    <property type="entry name" value="Nucleotide-binding domain"/>
    <property type="match status" value="2"/>
</dbReference>
<sequence length="497" mass="55896">MEGAMVMGEYKGFMMYDKQSLTELSLADRLLNHQPFQQRFTKEEARIQGARCMDCGTPFCQTGLPYGKETIGCPIGNYIPEWNDLVYHQDFKSAYERLKETNNFPEFTGRVCPAPCENSCVMKINRESVAIKGIERTIIDEAYEHGWVSPKYPRTSRNQSVAIVGSGPAGLTAAEELNYQGYQVTVFEKAHEPGGLLMYGIPNMKLDKNVVRRRIALMEEAGICFKTDVEVGVDISKTTLEDMFDAIILCTGSQQARDLPLEGRMGFGIHFAMDYLTEQMQVLNGEINQPTITAKNKNVIVIGAGDTGADCVATALRENCKSVVQFNKYTRLPEKMTVDYNTAWPLAMPVFKMDYAHKEYEARFGKEPRAYGVQTMRYDVDHLGYVRGVFTQVLEQTENGMSIVDGTERHWPADLVLLSIGFVGTENTVPHAFHIATERNKIVADDINYQTNHPHIFAAGDARRGQSLVVWAIREGRGVAKAVHHYLTQKNMAQHIK</sequence>